<keyword evidence="3" id="KW-1185">Reference proteome</keyword>
<evidence type="ECO:0000256" key="1">
    <source>
        <dbReference type="SAM" id="Phobius"/>
    </source>
</evidence>
<keyword evidence="1" id="KW-1133">Transmembrane helix</keyword>
<keyword evidence="1" id="KW-0812">Transmembrane</keyword>
<accession>A0A2Y8ZY26</accession>
<reference evidence="3" key="1">
    <citation type="submission" date="2016-10" db="EMBL/GenBank/DDBJ databases">
        <authorList>
            <person name="Varghese N."/>
            <person name="Submissions S."/>
        </authorList>
    </citation>
    <scope>NUCLEOTIDE SEQUENCE [LARGE SCALE GENOMIC DNA]</scope>
    <source>
        <strain evidence="3">DSM 22951</strain>
    </source>
</reference>
<evidence type="ECO:0000313" key="3">
    <source>
        <dbReference type="Proteomes" id="UP000250028"/>
    </source>
</evidence>
<dbReference type="EMBL" id="UESZ01000001">
    <property type="protein sequence ID" value="SSA35189.1"/>
    <property type="molecule type" value="Genomic_DNA"/>
</dbReference>
<proteinExistence type="predicted"/>
<sequence>MTATRTMAGPAAAGSRIRVGLAVVLAVLLVTAGFIAGRNWQQDRSTLGGWHTARASVGEHVMSVDYDGWTYGASTAVPSWIDAQGSWHDSSWPDCLTPAGEGVPVRFEASEVDVDGTTNRLIVAVDCRGEG</sequence>
<feature type="transmembrane region" description="Helical" evidence="1">
    <location>
        <begin position="17"/>
        <end position="37"/>
    </location>
</feature>
<evidence type="ECO:0000313" key="2">
    <source>
        <dbReference type="EMBL" id="SSA35189.1"/>
    </source>
</evidence>
<keyword evidence="1" id="KW-0472">Membrane</keyword>
<protein>
    <submittedName>
        <fullName evidence="2">Uncharacterized protein</fullName>
    </submittedName>
</protein>
<dbReference type="Proteomes" id="UP000250028">
    <property type="component" value="Unassembled WGS sequence"/>
</dbReference>
<dbReference type="OrthoDB" id="3790998at2"/>
<name>A0A2Y8ZY26_9MICO</name>
<dbReference type="AlphaFoldDB" id="A0A2Y8ZY26"/>
<gene>
    <name evidence="2" type="ORF">SAMN04489750_2538</name>
</gene>
<organism evidence="2 3">
    <name type="scientific">Branchiibius hedensis</name>
    <dbReference type="NCBI Taxonomy" id="672460"/>
    <lineage>
        <taxon>Bacteria</taxon>
        <taxon>Bacillati</taxon>
        <taxon>Actinomycetota</taxon>
        <taxon>Actinomycetes</taxon>
        <taxon>Micrococcales</taxon>
        <taxon>Dermacoccaceae</taxon>
        <taxon>Branchiibius</taxon>
    </lineage>
</organism>
<dbReference type="RefSeq" id="WP_146202570.1">
    <property type="nucleotide sequence ID" value="NZ_QGDN01000001.1"/>
</dbReference>